<evidence type="ECO:0000256" key="1">
    <source>
        <dbReference type="ARBA" id="ARBA00005046"/>
    </source>
</evidence>
<dbReference type="FunFam" id="2.170.190.11:FF:000001">
    <property type="entry name" value="Molybdopterin molybdenumtransferase"/>
    <property type="match status" value="1"/>
</dbReference>
<keyword evidence="5" id="KW-1185">Reference proteome</keyword>
<dbReference type="Pfam" id="PF03453">
    <property type="entry name" value="MoeA_N"/>
    <property type="match status" value="1"/>
</dbReference>
<dbReference type="Proteomes" id="UP000066737">
    <property type="component" value="Chromosome I"/>
</dbReference>
<reference evidence="5" key="1">
    <citation type="journal article" date="2016" name="Environ. Microbiol.">
        <title>The complete genome of a viable archaeum isolated from 123-million-year-old rock salt.</title>
        <authorList>
            <person name="Jaakkola S.T."/>
            <person name="Pfeiffer F."/>
            <person name="Ravantti J.J."/>
            <person name="Guo Q."/>
            <person name="Liu Y."/>
            <person name="Chen X."/>
            <person name="Ma H."/>
            <person name="Yang C."/>
            <person name="Oksanen H.M."/>
            <person name="Bamford D.H."/>
        </authorList>
    </citation>
    <scope>NUCLEOTIDE SEQUENCE</scope>
    <source>
        <strain evidence="5">JI20-1</strain>
    </source>
</reference>
<evidence type="ECO:0000313" key="4">
    <source>
        <dbReference type="EMBL" id="CQH59901.1"/>
    </source>
</evidence>
<sequence>MSDRKQFRDLASPEEAREVIDGLDLSPGVERVDLDDADGRVLADRVDARLDVPGFDRAKVDGYALRAADTFGASETDPVEVECVGDIHAGSEPDVSVDEGTCAEISTGAPVPPGADAVVMVERTARDEDTVTVRTSLAPGDGVMVAGADVAAGDRVLGPGTLLTSREIGLLAALGMETVPVRAKPRVGIVSTGDELVRPGGEVSHRAGQIYDVNSYSIAAAVRDAGGEPVLYPHAGDDYEELERVLRDAADDCDLVLSSGSTSASAVDVVYQVVEERGDLLLHGVSVKPGKPMLLGEMGGSAYVGLPGYPVSALTIFRTFVAPKIRDAAGLPEPRSATVEGTMAVRERYGEGRTRLMPAALVESGDGETLVYPVDKGSGATTSLVEADGTVTVDADTEYLDEGETVEVELFSPDVRPPSVFAVGERDPGFDRVLDRLSNPRFLGLGSREGARRLRNGVPDVAVTTDNRGEGEELASWTREWGLVVPAGNPLAVSGIADLVDADVTLSNRTGASGLRDAFDDALAELADERDSNRRTLAEDIDGYERETKGTESPARAVLEGNADAGLALRATADRLGLEFVPLGEQTVRALANPERVEKRGVKELADVLADVEDVLADLAGYEA</sequence>
<evidence type="ECO:0000259" key="3">
    <source>
        <dbReference type="SMART" id="SM00852"/>
    </source>
</evidence>
<protein>
    <submittedName>
        <fullName evidence="4">Molybdopterin molybdenumtransferase</fullName>
        <ecNumber evidence="4">2.10.1.1</ecNumber>
    </submittedName>
</protein>
<dbReference type="Gene3D" id="3.90.105.10">
    <property type="entry name" value="Molybdopterin biosynthesis moea protein, domain 2"/>
    <property type="match status" value="1"/>
</dbReference>
<dbReference type="Gene3D" id="3.40.980.10">
    <property type="entry name" value="MoaB/Mog-like domain"/>
    <property type="match status" value="1"/>
</dbReference>
<dbReference type="InterPro" id="IPR005111">
    <property type="entry name" value="MoeA_C_domain_IV"/>
</dbReference>
<dbReference type="SUPFAM" id="SSF53218">
    <property type="entry name" value="Molybdenum cofactor biosynthesis proteins"/>
    <property type="match status" value="1"/>
</dbReference>
<dbReference type="AlphaFoldDB" id="A0A0U5H296"/>
<dbReference type="GO" id="GO:0005737">
    <property type="term" value="C:cytoplasm"/>
    <property type="evidence" value="ECO:0007669"/>
    <property type="project" value="TreeGrafter"/>
</dbReference>
<name>A0A0U5H296_9EURY</name>
<dbReference type="InterPro" id="IPR005110">
    <property type="entry name" value="MoeA_linker/N"/>
</dbReference>
<dbReference type="KEGG" id="hhb:Hhub_3084"/>
<dbReference type="InterPro" id="IPR036135">
    <property type="entry name" value="MoeA_linker/N_sf"/>
</dbReference>
<feature type="domain" description="MoaB/Mog" evidence="3">
    <location>
        <begin position="188"/>
        <end position="327"/>
    </location>
</feature>
<dbReference type="Pfam" id="PF00994">
    <property type="entry name" value="MoCF_biosynth"/>
    <property type="match status" value="1"/>
</dbReference>
<gene>
    <name evidence="4" type="primary">moeA2</name>
    <name evidence="4" type="ORF">HHUB_3084</name>
</gene>
<dbReference type="RefSeq" id="WP_059057466.1">
    <property type="nucleotide sequence ID" value="NZ_CEML01000001.1"/>
</dbReference>
<dbReference type="Pfam" id="PF12727">
    <property type="entry name" value="PBP_like"/>
    <property type="match status" value="1"/>
</dbReference>
<evidence type="ECO:0000256" key="2">
    <source>
        <dbReference type="ARBA" id="ARBA00023150"/>
    </source>
</evidence>
<dbReference type="InterPro" id="IPR038987">
    <property type="entry name" value="MoeA-like"/>
</dbReference>
<dbReference type="PANTHER" id="PTHR10192">
    <property type="entry name" value="MOLYBDOPTERIN BIOSYNTHESIS PROTEIN"/>
    <property type="match status" value="1"/>
</dbReference>
<dbReference type="PROSITE" id="PS01079">
    <property type="entry name" value="MOCF_BIOSYNTHESIS_2"/>
    <property type="match status" value="1"/>
</dbReference>
<dbReference type="GO" id="GO:0061599">
    <property type="term" value="F:molybdopterin molybdotransferase activity"/>
    <property type="evidence" value="ECO:0007669"/>
    <property type="project" value="UniProtKB-EC"/>
</dbReference>
<dbReference type="SUPFAM" id="SSF53850">
    <property type="entry name" value="Periplasmic binding protein-like II"/>
    <property type="match status" value="1"/>
</dbReference>
<dbReference type="NCBIfam" id="NF011068">
    <property type="entry name" value="PRK14498.1"/>
    <property type="match status" value="1"/>
</dbReference>
<dbReference type="GO" id="GO:0006777">
    <property type="term" value="P:Mo-molybdopterin cofactor biosynthetic process"/>
    <property type="evidence" value="ECO:0007669"/>
    <property type="project" value="UniProtKB-KW"/>
</dbReference>
<dbReference type="NCBIfam" id="NF045515">
    <property type="entry name" value="Glp_gephyrin"/>
    <property type="match status" value="1"/>
</dbReference>
<comment type="pathway">
    <text evidence="1">Cofactor biosynthesis; molybdopterin biosynthesis.</text>
</comment>
<keyword evidence="2" id="KW-0501">Molybdenum cofactor biosynthesis</keyword>
<dbReference type="InterPro" id="IPR036425">
    <property type="entry name" value="MoaB/Mog-like_dom_sf"/>
</dbReference>
<dbReference type="Gene3D" id="2.40.340.10">
    <property type="entry name" value="MoeA, C-terminal, domain IV"/>
    <property type="match status" value="1"/>
</dbReference>
<dbReference type="SUPFAM" id="SSF63867">
    <property type="entry name" value="MoeA C-terminal domain-like"/>
    <property type="match status" value="1"/>
</dbReference>
<dbReference type="SUPFAM" id="SSF63882">
    <property type="entry name" value="MoeA N-terminal region -like"/>
    <property type="match status" value="1"/>
</dbReference>
<proteinExistence type="predicted"/>
<dbReference type="OrthoDB" id="31371at2157"/>
<dbReference type="InterPro" id="IPR024370">
    <property type="entry name" value="PBP_domain"/>
</dbReference>
<dbReference type="EC" id="2.10.1.1" evidence="4"/>
<dbReference type="InterPro" id="IPR008284">
    <property type="entry name" value="MoCF_biosynth_CS"/>
</dbReference>
<dbReference type="GeneID" id="26659705"/>
<dbReference type="PANTHER" id="PTHR10192:SF5">
    <property type="entry name" value="GEPHYRIN"/>
    <property type="match status" value="1"/>
</dbReference>
<dbReference type="CDD" id="cd00887">
    <property type="entry name" value="MoeA"/>
    <property type="match status" value="1"/>
</dbReference>
<keyword evidence="4" id="KW-0808">Transferase</keyword>
<dbReference type="SMART" id="SM00852">
    <property type="entry name" value="MoCF_biosynth"/>
    <property type="match status" value="1"/>
</dbReference>
<dbReference type="Gene3D" id="2.170.190.11">
    <property type="entry name" value="Molybdopterin biosynthesis moea protein, domain 3"/>
    <property type="match status" value="1"/>
</dbReference>
<dbReference type="EMBL" id="LN831302">
    <property type="protein sequence ID" value="CQH59901.1"/>
    <property type="molecule type" value="Genomic_DNA"/>
</dbReference>
<evidence type="ECO:0000313" key="5">
    <source>
        <dbReference type="Proteomes" id="UP000066737"/>
    </source>
</evidence>
<dbReference type="Pfam" id="PF03454">
    <property type="entry name" value="MoeA_C"/>
    <property type="match status" value="1"/>
</dbReference>
<dbReference type="InterPro" id="IPR001453">
    <property type="entry name" value="MoaB/Mog_dom"/>
</dbReference>
<dbReference type="NCBIfam" id="TIGR00177">
    <property type="entry name" value="molyb_syn"/>
    <property type="match status" value="1"/>
</dbReference>
<dbReference type="STRING" id="1407499.HHUB_3084"/>
<accession>A0A0U5H296</accession>
<organism evidence="4 5">
    <name type="scientific">Halobacterium hubeiense</name>
    <dbReference type="NCBI Taxonomy" id="1407499"/>
    <lineage>
        <taxon>Archaea</taxon>
        <taxon>Methanobacteriati</taxon>
        <taxon>Methanobacteriota</taxon>
        <taxon>Stenosarchaea group</taxon>
        <taxon>Halobacteria</taxon>
        <taxon>Halobacteriales</taxon>
        <taxon>Halobacteriaceae</taxon>
        <taxon>Halobacterium</taxon>
    </lineage>
</organism>
<dbReference type="InterPro" id="IPR036688">
    <property type="entry name" value="MoeA_C_domain_IV_sf"/>
</dbReference>
<dbReference type="UniPathway" id="UPA00344"/>